<dbReference type="Pfam" id="PF03069">
    <property type="entry name" value="FmdA_AmdA"/>
    <property type="match status" value="2"/>
</dbReference>
<dbReference type="Gene3D" id="2.60.120.580">
    <property type="entry name" value="Acetamidase/Formamidase-like domains"/>
    <property type="match status" value="2"/>
</dbReference>
<dbReference type="Gene3D" id="3.10.28.20">
    <property type="entry name" value="Acetamidase/Formamidase-like domains"/>
    <property type="match status" value="1"/>
</dbReference>
<dbReference type="PANTHER" id="PTHR31891">
    <property type="entry name" value="FORMAMIDASE C869.04-RELATED"/>
    <property type="match status" value="1"/>
</dbReference>
<keyword evidence="2" id="KW-1185">Reference proteome</keyword>
<dbReference type="EMBL" id="CP001751">
    <property type="protein sequence ID" value="ADE39971.1"/>
    <property type="molecule type" value="Genomic_DNA"/>
</dbReference>
<dbReference type="PANTHER" id="PTHR31891:SF1">
    <property type="entry name" value="FORMAMIDASE C869.04-RELATED"/>
    <property type="match status" value="1"/>
</dbReference>
<name>D5BMC8_PUNMI</name>
<dbReference type="Proteomes" id="UP000007460">
    <property type="component" value="Chromosome"/>
</dbReference>
<dbReference type="RefSeq" id="WP_013046598.1">
    <property type="nucleotide sequence ID" value="NC_014010.1"/>
</dbReference>
<accession>D5BMC8</accession>
<dbReference type="EC" id="3.5.1.-" evidence="1"/>
<evidence type="ECO:0000313" key="2">
    <source>
        <dbReference type="Proteomes" id="UP000007460"/>
    </source>
</evidence>
<dbReference type="SUPFAM" id="SSF141130">
    <property type="entry name" value="Acetamidase/Formamidase-like"/>
    <property type="match status" value="1"/>
</dbReference>
<organism evidence="1 2">
    <name type="scientific">Puniceispirillum marinum (strain IMCC1322)</name>
    <dbReference type="NCBI Taxonomy" id="488538"/>
    <lineage>
        <taxon>Bacteria</taxon>
        <taxon>Pseudomonadati</taxon>
        <taxon>Pseudomonadota</taxon>
        <taxon>Alphaproteobacteria</taxon>
        <taxon>Candidatus Puniceispirillales</taxon>
        <taxon>Candidatus Puniceispirillaceae</taxon>
        <taxon>Candidatus Puniceispirillum</taxon>
    </lineage>
</organism>
<dbReference type="KEGG" id="apb:SAR116_1728"/>
<gene>
    <name evidence="1" type="ordered locus">SAR116_1728</name>
</gene>
<proteinExistence type="predicted"/>
<reference evidence="1 2" key="1">
    <citation type="journal article" date="2010" name="J. Bacteriol.">
        <title>Complete genome sequence of "Candidatus Puniceispirillum marinum" IMCC1322, a representative of the SAR116 clade in the Alphaproteobacteria.</title>
        <authorList>
            <person name="Oh H.M."/>
            <person name="Kwon K.K."/>
            <person name="Kang I."/>
            <person name="Kang S.G."/>
            <person name="Lee J.H."/>
            <person name="Kim S.J."/>
            <person name="Cho J.C."/>
        </authorList>
    </citation>
    <scope>NUCLEOTIDE SEQUENCE [LARGE SCALE GENOMIC DNA]</scope>
    <source>
        <strain evidence="1 2">IMCC1322</strain>
    </source>
</reference>
<keyword evidence="1" id="KW-0378">Hydrolase</keyword>
<dbReference type="AlphaFoldDB" id="D5BMC8"/>
<evidence type="ECO:0000313" key="1">
    <source>
        <dbReference type="EMBL" id="ADE39971.1"/>
    </source>
</evidence>
<dbReference type="HOGENOM" id="CLU_032013_1_1_5"/>
<dbReference type="OrthoDB" id="9785236at2"/>
<dbReference type="eggNOG" id="COG2421">
    <property type="taxonomic scope" value="Bacteria"/>
</dbReference>
<dbReference type="GO" id="GO:0016811">
    <property type="term" value="F:hydrolase activity, acting on carbon-nitrogen (but not peptide) bonds, in linear amides"/>
    <property type="evidence" value="ECO:0007669"/>
    <property type="project" value="InterPro"/>
</dbReference>
<protein>
    <submittedName>
        <fullName evidence="1">Putative Acetamidase/Formamidase</fullName>
        <ecNumber evidence="1">3.5.1.-</ecNumber>
    </submittedName>
</protein>
<dbReference type="InterPro" id="IPR004304">
    <property type="entry name" value="FmdA_AmdA"/>
</dbReference>
<dbReference type="STRING" id="488538.SAR116_1728"/>
<sequence length="313" mass="34375">MTVSKTEDGKQLFHRDNLKFAFAATDEFIGTISPGEVFEVETEININGGVLTSLDKKLTEDDVTFPFVNPVTGPIKVKGARKGDMLKITVHEVAVEGIGTTAVWPGVGIFPDWCRQKEFGIKNHNVLVKNGIVHWSDKVKLPVRPMIGCIATAPVNGGLMTVDCDQVGGNLDVQEVTDGNIVMLPVHHEGAYLYLGDCHAIQGDGECNGLGAIEIAAHLTIEVDVCKQPEEMSWPRIETPTHICTVGCARPLEDAMRTAFEEMVYWLNADFGMSYEEAYMLLGQVAEARCTQMVNPKYSYICKVSKEVLKQLA</sequence>